<keyword evidence="3" id="KW-1003">Cell membrane</keyword>
<feature type="transmembrane region" description="Helical" evidence="7">
    <location>
        <begin position="169"/>
        <end position="188"/>
    </location>
</feature>
<dbReference type="Proteomes" id="UP001610861">
    <property type="component" value="Unassembled WGS sequence"/>
</dbReference>
<feature type="transmembrane region" description="Helical" evidence="7">
    <location>
        <begin position="221"/>
        <end position="245"/>
    </location>
</feature>
<gene>
    <name evidence="9" type="ORF">ACH3VR_15825</name>
</gene>
<dbReference type="Gene3D" id="1.10.3720.10">
    <property type="entry name" value="MetI-like"/>
    <property type="match status" value="1"/>
</dbReference>
<dbReference type="RefSeq" id="WP_397557286.1">
    <property type="nucleotide sequence ID" value="NZ_JBIQWL010000006.1"/>
</dbReference>
<organism evidence="9 10">
    <name type="scientific">Microbacterium alkaliflavum</name>
    <dbReference type="NCBI Taxonomy" id="3248839"/>
    <lineage>
        <taxon>Bacteria</taxon>
        <taxon>Bacillati</taxon>
        <taxon>Actinomycetota</taxon>
        <taxon>Actinomycetes</taxon>
        <taxon>Micrococcales</taxon>
        <taxon>Microbacteriaceae</taxon>
        <taxon>Microbacterium</taxon>
    </lineage>
</organism>
<feature type="domain" description="ABC transmembrane type-1" evidence="8">
    <location>
        <begin position="97"/>
        <end position="289"/>
    </location>
</feature>
<feature type="transmembrane region" description="Helical" evidence="7">
    <location>
        <begin position="265"/>
        <end position="289"/>
    </location>
</feature>
<comment type="caution">
    <text evidence="9">The sequence shown here is derived from an EMBL/GenBank/DDBJ whole genome shotgun (WGS) entry which is preliminary data.</text>
</comment>
<evidence type="ECO:0000256" key="3">
    <source>
        <dbReference type="ARBA" id="ARBA00022475"/>
    </source>
</evidence>
<evidence type="ECO:0000313" key="9">
    <source>
        <dbReference type="EMBL" id="MFH8251835.1"/>
    </source>
</evidence>
<accession>A0ABW7QAV6</accession>
<reference evidence="9 10" key="1">
    <citation type="submission" date="2024-09" db="EMBL/GenBank/DDBJ databases">
        <authorList>
            <person name="Pan X."/>
        </authorList>
    </citation>
    <scope>NUCLEOTIDE SEQUENCE [LARGE SCALE GENOMIC DNA]</scope>
    <source>
        <strain evidence="9 10">B2969</strain>
    </source>
</reference>
<evidence type="ECO:0000256" key="6">
    <source>
        <dbReference type="ARBA" id="ARBA00023136"/>
    </source>
</evidence>
<protein>
    <submittedName>
        <fullName evidence="9">Carbohydrate ABC transporter permease</fullName>
    </submittedName>
</protein>
<feature type="transmembrane region" description="Helical" evidence="7">
    <location>
        <begin position="36"/>
        <end position="58"/>
    </location>
</feature>
<dbReference type="SUPFAM" id="SSF161098">
    <property type="entry name" value="MetI-like"/>
    <property type="match status" value="1"/>
</dbReference>
<dbReference type="InterPro" id="IPR035906">
    <property type="entry name" value="MetI-like_sf"/>
</dbReference>
<sequence length="304" mass="33604">MTSTIDPQTTAVHTPRAFEPQRRTPGQAFLHAMRRIPAWITIALLLVVFIYPLFWMVINSLKSNADFLSNPSYALPAEWHWENYVIAWETGNLATTITNSLIVTIPSLVFIVLLGTAAGYALEILVFKGRGTILLVFLAGIMIPGQMIVLPLFNAFFKLGINNSYLPMILIYTAAGLPLTVFMMATYFRAIPREIFEAATIDGASMTRSFFAIGFPMMRNAVITVAIVQFFLIWNDLLIALIFGGKRSLNTIQVGLLNFSGEYGAINYGPLFAAICITTFGILILYLFLNQRIMKGLAAGAVKG</sequence>
<evidence type="ECO:0000313" key="10">
    <source>
        <dbReference type="Proteomes" id="UP001610861"/>
    </source>
</evidence>
<dbReference type="PROSITE" id="PS50928">
    <property type="entry name" value="ABC_TM1"/>
    <property type="match status" value="1"/>
</dbReference>
<evidence type="ECO:0000256" key="4">
    <source>
        <dbReference type="ARBA" id="ARBA00022692"/>
    </source>
</evidence>
<keyword evidence="4 7" id="KW-0812">Transmembrane</keyword>
<evidence type="ECO:0000256" key="7">
    <source>
        <dbReference type="RuleBase" id="RU363032"/>
    </source>
</evidence>
<comment type="subcellular location">
    <subcellularLocation>
        <location evidence="1 7">Cell membrane</location>
        <topology evidence="1 7">Multi-pass membrane protein</topology>
    </subcellularLocation>
</comment>
<proteinExistence type="inferred from homology"/>
<keyword evidence="5 7" id="KW-1133">Transmembrane helix</keyword>
<name>A0ABW7QAV6_9MICO</name>
<evidence type="ECO:0000259" key="8">
    <source>
        <dbReference type="PROSITE" id="PS50928"/>
    </source>
</evidence>
<dbReference type="PANTHER" id="PTHR43744:SF12">
    <property type="entry name" value="ABC TRANSPORTER PERMEASE PROTEIN MG189-RELATED"/>
    <property type="match status" value="1"/>
</dbReference>
<feature type="transmembrane region" description="Helical" evidence="7">
    <location>
        <begin position="134"/>
        <end position="157"/>
    </location>
</feature>
<comment type="similarity">
    <text evidence="7">Belongs to the binding-protein-dependent transport system permease family.</text>
</comment>
<keyword evidence="10" id="KW-1185">Reference proteome</keyword>
<evidence type="ECO:0000256" key="5">
    <source>
        <dbReference type="ARBA" id="ARBA00022989"/>
    </source>
</evidence>
<evidence type="ECO:0000256" key="1">
    <source>
        <dbReference type="ARBA" id="ARBA00004651"/>
    </source>
</evidence>
<dbReference type="EMBL" id="JBIQWL010000006">
    <property type="protein sequence ID" value="MFH8251835.1"/>
    <property type="molecule type" value="Genomic_DNA"/>
</dbReference>
<dbReference type="CDD" id="cd06261">
    <property type="entry name" value="TM_PBP2"/>
    <property type="match status" value="1"/>
</dbReference>
<dbReference type="InterPro" id="IPR000515">
    <property type="entry name" value="MetI-like"/>
</dbReference>
<keyword evidence="2 7" id="KW-0813">Transport</keyword>
<evidence type="ECO:0000256" key="2">
    <source>
        <dbReference type="ARBA" id="ARBA00022448"/>
    </source>
</evidence>
<dbReference type="Pfam" id="PF00528">
    <property type="entry name" value="BPD_transp_1"/>
    <property type="match status" value="1"/>
</dbReference>
<feature type="transmembrane region" description="Helical" evidence="7">
    <location>
        <begin position="101"/>
        <end position="122"/>
    </location>
</feature>
<dbReference type="PANTHER" id="PTHR43744">
    <property type="entry name" value="ABC TRANSPORTER PERMEASE PROTEIN MG189-RELATED-RELATED"/>
    <property type="match status" value="1"/>
</dbReference>
<keyword evidence="6 7" id="KW-0472">Membrane</keyword>